<evidence type="ECO:0000313" key="2">
    <source>
        <dbReference type="EMBL" id="CAG8839741.1"/>
    </source>
</evidence>
<organism evidence="2 3">
    <name type="scientific">Gigaspora margarita</name>
    <dbReference type="NCBI Taxonomy" id="4874"/>
    <lineage>
        <taxon>Eukaryota</taxon>
        <taxon>Fungi</taxon>
        <taxon>Fungi incertae sedis</taxon>
        <taxon>Mucoromycota</taxon>
        <taxon>Glomeromycotina</taxon>
        <taxon>Glomeromycetes</taxon>
        <taxon>Diversisporales</taxon>
        <taxon>Gigasporaceae</taxon>
        <taxon>Gigaspora</taxon>
    </lineage>
</organism>
<keyword evidence="3" id="KW-1185">Reference proteome</keyword>
<evidence type="ECO:0000313" key="3">
    <source>
        <dbReference type="Proteomes" id="UP000789901"/>
    </source>
</evidence>
<sequence>VNIQNKSHSDSSGISQAEIDIPDKYLPERPPDGYGVNSERFIHTNLINPTSSTSQIIETLANNLHKKLSDIFSAKSIQLKKKDTSSITDNVNKITK</sequence>
<name>A0ABN7WUV5_GIGMA</name>
<gene>
    <name evidence="2" type="ORF">GMARGA_LOCUS34580</name>
</gene>
<protein>
    <submittedName>
        <fullName evidence="2">23225_t:CDS:1</fullName>
    </submittedName>
</protein>
<dbReference type="Proteomes" id="UP000789901">
    <property type="component" value="Unassembled WGS sequence"/>
</dbReference>
<feature type="compositionally biased region" description="Polar residues" evidence="1">
    <location>
        <begin position="1"/>
        <end position="15"/>
    </location>
</feature>
<feature type="region of interest" description="Disordered" evidence="1">
    <location>
        <begin position="1"/>
        <end position="37"/>
    </location>
</feature>
<feature type="non-terminal residue" evidence="2">
    <location>
        <position position="96"/>
    </location>
</feature>
<feature type="non-terminal residue" evidence="2">
    <location>
        <position position="1"/>
    </location>
</feature>
<reference evidence="2 3" key="1">
    <citation type="submission" date="2021-06" db="EMBL/GenBank/DDBJ databases">
        <authorList>
            <person name="Kallberg Y."/>
            <person name="Tangrot J."/>
            <person name="Rosling A."/>
        </authorList>
    </citation>
    <scope>NUCLEOTIDE SEQUENCE [LARGE SCALE GENOMIC DNA]</scope>
    <source>
        <strain evidence="2 3">120-4 pot B 10/14</strain>
    </source>
</reference>
<evidence type="ECO:0000256" key="1">
    <source>
        <dbReference type="SAM" id="MobiDB-lite"/>
    </source>
</evidence>
<feature type="compositionally biased region" description="Basic and acidic residues" evidence="1">
    <location>
        <begin position="21"/>
        <end position="31"/>
    </location>
</feature>
<comment type="caution">
    <text evidence="2">The sequence shown here is derived from an EMBL/GenBank/DDBJ whole genome shotgun (WGS) entry which is preliminary data.</text>
</comment>
<dbReference type="EMBL" id="CAJVQB010061153">
    <property type="protein sequence ID" value="CAG8839741.1"/>
    <property type="molecule type" value="Genomic_DNA"/>
</dbReference>
<accession>A0ABN7WUV5</accession>
<proteinExistence type="predicted"/>